<feature type="transmembrane region" description="Helical" evidence="1">
    <location>
        <begin position="129"/>
        <end position="150"/>
    </location>
</feature>
<protein>
    <submittedName>
        <fullName evidence="2">Uncharacterized protein</fullName>
    </submittedName>
</protein>
<evidence type="ECO:0000313" key="3">
    <source>
        <dbReference type="Proteomes" id="UP000324222"/>
    </source>
</evidence>
<dbReference type="EMBL" id="VSRR010084335">
    <property type="protein sequence ID" value="MPC90416.1"/>
    <property type="molecule type" value="Genomic_DNA"/>
</dbReference>
<proteinExistence type="predicted"/>
<keyword evidence="1" id="KW-0812">Transmembrane</keyword>
<accession>A0A5B7J8S4</accession>
<name>A0A5B7J8S4_PORTR</name>
<reference evidence="2 3" key="1">
    <citation type="submission" date="2019-05" db="EMBL/GenBank/DDBJ databases">
        <title>Another draft genome of Portunus trituberculatus and its Hox gene families provides insights of decapod evolution.</title>
        <authorList>
            <person name="Jeong J.-H."/>
            <person name="Song I."/>
            <person name="Kim S."/>
            <person name="Choi T."/>
            <person name="Kim D."/>
            <person name="Ryu S."/>
            <person name="Kim W."/>
        </authorList>
    </citation>
    <scope>NUCLEOTIDE SEQUENCE [LARGE SCALE GENOMIC DNA]</scope>
    <source>
        <tissue evidence="2">Muscle</tissue>
    </source>
</reference>
<keyword evidence="1" id="KW-1133">Transmembrane helix</keyword>
<evidence type="ECO:0000313" key="2">
    <source>
        <dbReference type="EMBL" id="MPC90416.1"/>
    </source>
</evidence>
<dbReference type="AlphaFoldDB" id="A0A5B7J8S4"/>
<evidence type="ECO:0000256" key="1">
    <source>
        <dbReference type="SAM" id="Phobius"/>
    </source>
</evidence>
<gene>
    <name evidence="2" type="ORF">E2C01_085403</name>
</gene>
<keyword evidence="3" id="KW-1185">Reference proteome</keyword>
<dbReference type="Proteomes" id="UP000324222">
    <property type="component" value="Unassembled WGS sequence"/>
</dbReference>
<dbReference type="OrthoDB" id="549353at2759"/>
<sequence>MIETDDEPIVALVDRGHVHEIMTRARTILWDVPEGSLTLDKFMETYKEHYNTSPNLEIMKKDLEDIVIIDDDKDPKISLVPLQFFARDLLTLLHEAGGRMNLTNFDTAFVDRFGKFILKPSHNVVTVRYSCLIFLVLILFQILFSFFFSLV</sequence>
<comment type="caution">
    <text evidence="2">The sequence shown here is derived from an EMBL/GenBank/DDBJ whole genome shotgun (WGS) entry which is preliminary data.</text>
</comment>
<keyword evidence="1" id="KW-0472">Membrane</keyword>
<organism evidence="2 3">
    <name type="scientific">Portunus trituberculatus</name>
    <name type="common">Swimming crab</name>
    <name type="synonym">Neptunus trituberculatus</name>
    <dbReference type="NCBI Taxonomy" id="210409"/>
    <lineage>
        <taxon>Eukaryota</taxon>
        <taxon>Metazoa</taxon>
        <taxon>Ecdysozoa</taxon>
        <taxon>Arthropoda</taxon>
        <taxon>Crustacea</taxon>
        <taxon>Multicrustacea</taxon>
        <taxon>Malacostraca</taxon>
        <taxon>Eumalacostraca</taxon>
        <taxon>Eucarida</taxon>
        <taxon>Decapoda</taxon>
        <taxon>Pleocyemata</taxon>
        <taxon>Brachyura</taxon>
        <taxon>Eubrachyura</taxon>
        <taxon>Portunoidea</taxon>
        <taxon>Portunidae</taxon>
        <taxon>Portuninae</taxon>
        <taxon>Portunus</taxon>
    </lineage>
</organism>